<evidence type="ECO:0000313" key="3">
    <source>
        <dbReference type="Proteomes" id="UP000559860"/>
    </source>
</evidence>
<sequence length="73" mass="8028">MKTGSKGVRTILRLGLGGGVPACGIVLPLPWLNRFSGQLLLGQPVLLLWIYLWFFLTSASLGLCWLLFDRDAP</sequence>
<proteinExistence type="predicted"/>
<dbReference type="RefSeq" id="WP_182968846.1">
    <property type="nucleotide sequence ID" value="NZ_JABEQD010000014.1"/>
</dbReference>
<accession>A0A7W4IVK1</accession>
<keyword evidence="1" id="KW-0812">Transmembrane</keyword>
<protein>
    <submittedName>
        <fullName evidence="2">DUF3311 domain-containing protein</fullName>
    </submittedName>
</protein>
<keyword evidence="1" id="KW-0472">Membrane</keyword>
<keyword evidence="1" id="KW-1133">Transmembrane helix</keyword>
<comment type="caution">
    <text evidence="2">The sequence shown here is derived from an EMBL/GenBank/DDBJ whole genome shotgun (WGS) entry which is preliminary data.</text>
</comment>
<dbReference type="Proteomes" id="UP000559860">
    <property type="component" value="Unassembled WGS sequence"/>
</dbReference>
<evidence type="ECO:0000313" key="2">
    <source>
        <dbReference type="EMBL" id="MBB2169851.1"/>
    </source>
</evidence>
<feature type="transmembrane region" description="Helical" evidence="1">
    <location>
        <begin position="12"/>
        <end position="31"/>
    </location>
</feature>
<reference evidence="2 3" key="1">
    <citation type="submission" date="2020-04" db="EMBL/GenBank/DDBJ databases">
        <title>Description of novel Gluconacetobacter.</title>
        <authorList>
            <person name="Sombolestani A."/>
        </authorList>
    </citation>
    <scope>NUCLEOTIDE SEQUENCE [LARGE SCALE GENOMIC DNA]</scope>
    <source>
        <strain evidence="2 3">LMG 27801</strain>
    </source>
</reference>
<organism evidence="2 3">
    <name type="scientific">Gluconacetobacter aggeris</name>
    <dbReference type="NCBI Taxonomy" id="1286186"/>
    <lineage>
        <taxon>Bacteria</taxon>
        <taxon>Pseudomonadati</taxon>
        <taxon>Pseudomonadota</taxon>
        <taxon>Alphaproteobacteria</taxon>
        <taxon>Acetobacterales</taxon>
        <taxon>Acetobacteraceae</taxon>
        <taxon>Gluconacetobacter</taxon>
    </lineage>
</organism>
<name>A0A7W4IVK1_9PROT</name>
<keyword evidence="3" id="KW-1185">Reference proteome</keyword>
<gene>
    <name evidence="2" type="ORF">HLH36_16120</name>
</gene>
<evidence type="ECO:0000256" key="1">
    <source>
        <dbReference type="SAM" id="Phobius"/>
    </source>
</evidence>
<dbReference type="AlphaFoldDB" id="A0A7W4IVK1"/>
<dbReference type="EMBL" id="JABEQD010000014">
    <property type="protein sequence ID" value="MBB2169851.1"/>
    <property type="molecule type" value="Genomic_DNA"/>
</dbReference>
<feature type="transmembrane region" description="Helical" evidence="1">
    <location>
        <begin position="46"/>
        <end position="68"/>
    </location>
</feature>